<sequence length="443" mass="50160">MSGLDESVEAVVIFEDGKIDRELQYPEFEAVMDGFVPLPDFANRRICAVYLRINRQLRIRACVFFMVDFDARGMIGARWNVPLQQLADSASRGPDLGAGPIALACYSQCPIEWHQKNLWDPTMEPGRNSFVLMKKAIAANRLGLVFSAPEKPAEEPVSAGASELKDKLEREYAQAMRTRLAHTLKEQRLRINTLKSRLSLKVDALKREHQERLSGYQGKLEREQAENAQQQKRISELEHELALRDSKLQGVREYYEHKLSATRLDGGAQLEALEEGFARELEQKLQETRDELQQLLDMREMELFYRQQQEESLREELAQLQQEREGLLEHGARQMLAPLQKAGISFVAYQPGAGQMTLPAEDIADYLADPAAYAAQKCGVSDAIYRLWLDHYQSPYCTATTADGEECGTGVKRITDPTDFHEGETNRCELHRTVDGNLAAGRG</sequence>
<evidence type="ECO:0000313" key="2">
    <source>
        <dbReference type="EMBL" id="MDO3382516.1"/>
    </source>
</evidence>
<name>A0ABT8TEI1_9GAMM</name>
<gene>
    <name evidence="2" type="ORF">QWI16_10055</name>
</gene>
<dbReference type="EMBL" id="JAULRT010000052">
    <property type="protein sequence ID" value="MDO3382516.1"/>
    <property type="molecule type" value="Genomic_DNA"/>
</dbReference>
<dbReference type="RefSeq" id="WP_302712817.1">
    <property type="nucleotide sequence ID" value="NZ_JAULRT010000052.1"/>
</dbReference>
<accession>A0ABT8TEI1</accession>
<feature type="coiled-coil region" evidence="1">
    <location>
        <begin position="206"/>
        <end position="240"/>
    </location>
</feature>
<comment type="caution">
    <text evidence="2">The sequence shown here is derived from an EMBL/GenBank/DDBJ whole genome shotgun (WGS) entry which is preliminary data.</text>
</comment>
<keyword evidence="3" id="KW-1185">Reference proteome</keyword>
<protein>
    <recommendedName>
        <fullName evidence="4">Chromosome partitioning protein ParA</fullName>
    </recommendedName>
</protein>
<feature type="coiled-coil region" evidence="1">
    <location>
        <begin position="278"/>
        <end position="330"/>
    </location>
</feature>
<evidence type="ECO:0000256" key="1">
    <source>
        <dbReference type="SAM" id="Coils"/>
    </source>
</evidence>
<reference evidence="2" key="1">
    <citation type="submission" date="2023-07" db="EMBL/GenBank/DDBJ databases">
        <title>Gilvimarinus algae sp. nov., isolated from the surface of Kelp.</title>
        <authorList>
            <person name="Sun Y.Y."/>
            <person name="Gong Y."/>
            <person name="Du Z.J."/>
        </authorList>
    </citation>
    <scope>NUCLEOTIDE SEQUENCE</scope>
    <source>
        <strain evidence="2">SDUM040014</strain>
    </source>
</reference>
<proteinExistence type="predicted"/>
<organism evidence="2 3">
    <name type="scientific">Gilvimarinus algae</name>
    <dbReference type="NCBI Taxonomy" id="3058037"/>
    <lineage>
        <taxon>Bacteria</taxon>
        <taxon>Pseudomonadati</taxon>
        <taxon>Pseudomonadota</taxon>
        <taxon>Gammaproteobacteria</taxon>
        <taxon>Cellvibrionales</taxon>
        <taxon>Cellvibrionaceae</taxon>
        <taxon>Gilvimarinus</taxon>
    </lineage>
</organism>
<evidence type="ECO:0000313" key="3">
    <source>
        <dbReference type="Proteomes" id="UP001168380"/>
    </source>
</evidence>
<dbReference type="Proteomes" id="UP001168380">
    <property type="component" value="Unassembled WGS sequence"/>
</dbReference>
<keyword evidence="1" id="KW-0175">Coiled coil</keyword>
<evidence type="ECO:0008006" key="4">
    <source>
        <dbReference type="Google" id="ProtNLM"/>
    </source>
</evidence>